<dbReference type="EMBL" id="CP021023">
    <property type="protein sequence ID" value="ARN56519.1"/>
    <property type="molecule type" value="Genomic_DNA"/>
</dbReference>
<organism evidence="2 3">
    <name type="scientific">Sedimentisphaera salicampi</name>
    <dbReference type="NCBI Taxonomy" id="1941349"/>
    <lineage>
        <taxon>Bacteria</taxon>
        <taxon>Pseudomonadati</taxon>
        <taxon>Planctomycetota</taxon>
        <taxon>Phycisphaerae</taxon>
        <taxon>Sedimentisphaerales</taxon>
        <taxon>Sedimentisphaeraceae</taxon>
        <taxon>Sedimentisphaera</taxon>
    </lineage>
</organism>
<dbReference type="NCBIfam" id="TIGR01764">
    <property type="entry name" value="excise"/>
    <property type="match status" value="1"/>
</dbReference>
<accession>A0A1W6LL66</accession>
<evidence type="ECO:0000313" key="3">
    <source>
        <dbReference type="Proteomes" id="UP000193334"/>
    </source>
</evidence>
<dbReference type="RefSeq" id="WP_085755209.1">
    <property type="nucleotide sequence ID" value="NZ_CP021023.1"/>
</dbReference>
<proteinExistence type="predicted"/>
<dbReference type="Pfam" id="PF12728">
    <property type="entry name" value="HTH_17"/>
    <property type="match status" value="1"/>
</dbReference>
<keyword evidence="3" id="KW-1185">Reference proteome</keyword>
<gene>
    <name evidence="2" type="ORF">STSP1_00902</name>
</gene>
<dbReference type="InterPro" id="IPR009061">
    <property type="entry name" value="DNA-bd_dom_put_sf"/>
</dbReference>
<dbReference type="InterPro" id="IPR010093">
    <property type="entry name" value="SinI_DNA-bd"/>
</dbReference>
<reference evidence="3" key="1">
    <citation type="submission" date="2017-04" db="EMBL/GenBank/DDBJ databases">
        <title>Comparative genomics and description of representatives of a novel lineage of planctomycetes thriving in anoxic sediments.</title>
        <authorList>
            <person name="Spring S."/>
            <person name="Bunk B."/>
            <person name="Sproer C."/>
        </authorList>
    </citation>
    <scope>NUCLEOTIDE SEQUENCE [LARGE SCALE GENOMIC DNA]</scope>
    <source>
        <strain evidence="3">ST-PulAB-D4</strain>
    </source>
</reference>
<feature type="domain" description="Helix-turn-helix" evidence="1">
    <location>
        <begin position="12"/>
        <end position="61"/>
    </location>
</feature>
<dbReference type="Proteomes" id="UP000193334">
    <property type="component" value="Chromosome"/>
</dbReference>
<dbReference type="InterPro" id="IPR041657">
    <property type="entry name" value="HTH_17"/>
</dbReference>
<dbReference type="STRING" id="1941349.STSP1_00902"/>
<dbReference type="GO" id="GO:0003677">
    <property type="term" value="F:DNA binding"/>
    <property type="evidence" value="ECO:0007669"/>
    <property type="project" value="InterPro"/>
</dbReference>
<evidence type="ECO:0000313" key="2">
    <source>
        <dbReference type="EMBL" id="ARN56519.1"/>
    </source>
</evidence>
<dbReference type="KEGG" id="pbp:STSP1_00902"/>
<protein>
    <submittedName>
        <fullName evidence="2">DNA binding domain, excisionase family</fullName>
    </submittedName>
</protein>
<evidence type="ECO:0000259" key="1">
    <source>
        <dbReference type="Pfam" id="PF12728"/>
    </source>
</evidence>
<sequence>MQAKEKAQSRRLLTVKEAAGFLSVSPRTIASLKKSGQLPQVKLRRAVRFDIKDLEAFILRCKK</sequence>
<dbReference type="AlphaFoldDB" id="A0A1W6LL66"/>
<dbReference type="SUPFAM" id="SSF46955">
    <property type="entry name" value="Putative DNA-binding domain"/>
    <property type="match status" value="1"/>
</dbReference>
<name>A0A1W6LL66_9BACT</name>